<keyword evidence="2" id="KW-1185">Reference proteome</keyword>
<organism evidence="1 2">
    <name type="scientific">Polarella glacialis</name>
    <name type="common">Dinoflagellate</name>
    <dbReference type="NCBI Taxonomy" id="89957"/>
    <lineage>
        <taxon>Eukaryota</taxon>
        <taxon>Sar</taxon>
        <taxon>Alveolata</taxon>
        <taxon>Dinophyceae</taxon>
        <taxon>Suessiales</taxon>
        <taxon>Suessiaceae</taxon>
        <taxon>Polarella</taxon>
    </lineage>
</organism>
<proteinExistence type="predicted"/>
<dbReference type="AlphaFoldDB" id="A0A813I1B4"/>
<reference evidence="1" key="1">
    <citation type="submission" date="2021-02" db="EMBL/GenBank/DDBJ databases">
        <authorList>
            <person name="Dougan E. K."/>
            <person name="Rhodes N."/>
            <person name="Thang M."/>
            <person name="Chan C."/>
        </authorList>
    </citation>
    <scope>NUCLEOTIDE SEQUENCE</scope>
</reference>
<name>A0A813I1B4_POLGL</name>
<comment type="caution">
    <text evidence="1">The sequence shown here is derived from an EMBL/GenBank/DDBJ whole genome shotgun (WGS) entry which is preliminary data.</text>
</comment>
<accession>A0A813I1B4</accession>
<dbReference type="Proteomes" id="UP000654075">
    <property type="component" value="Unassembled WGS sequence"/>
</dbReference>
<protein>
    <submittedName>
        <fullName evidence="1">Uncharacterized protein</fullName>
    </submittedName>
</protein>
<evidence type="ECO:0000313" key="2">
    <source>
        <dbReference type="Proteomes" id="UP000654075"/>
    </source>
</evidence>
<gene>
    <name evidence="1" type="ORF">PGLA1383_LOCUS58069</name>
</gene>
<dbReference type="EMBL" id="CAJNNV010033426">
    <property type="protein sequence ID" value="CAE8643763.1"/>
    <property type="molecule type" value="Genomic_DNA"/>
</dbReference>
<sequence>MGPRRLFMFYYDPESPLLHAVAAAGYEAVHGNGSSKADYWRMLQSSTVAVLPLARAIPPLSAGQGIVDAAMANCIPTFSLRSKLFARLLLPSFLSYRSYEELLAKLILLRDHPEWYELLSKAVCLHLRFVDAAEVHAFKDVAKAHAKHFWQTCDASIRCRWLLF</sequence>
<evidence type="ECO:0000313" key="1">
    <source>
        <dbReference type="EMBL" id="CAE8643763.1"/>
    </source>
</evidence>